<feature type="region of interest" description="Disordered" evidence="1">
    <location>
        <begin position="28"/>
        <end position="47"/>
    </location>
</feature>
<dbReference type="InterPro" id="IPR052343">
    <property type="entry name" value="Retrotransposon-Effector_Assoc"/>
</dbReference>
<evidence type="ECO:0000313" key="3">
    <source>
        <dbReference type="RefSeq" id="XP_071912404.1"/>
    </source>
</evidence>
<dbReference type="GeneID" id="140009953"/>
<proteinExistence type="predicted"/>
<evidence type="ECO:0008006" key="4">
    <source>
        <dbReference type="Google" id="ProtNLM"/>
    </source>
</evidence>
<reference evidence="3" key="1">
    <citation type="submission" date="2025-08" db="UniProtKB">
        <authorList>
            <consortium name="RefSeq"/>
        </authorList>
    </citation>
    <scope>IDENTIFICATION</scope>
    <source>
        <tissue evidence="3">Leaves</tissue>
    </source>
</reference>
<keyword evidence="2" id="KW-1185">Reference proteome</keyword>
<name>A0ABM4UYP5_COFAR</name>
<evidence type="ECO:0000313" key="2">
    <source>
        <dbReference type="Proteomes" id="UP001652660"/>
    </source>
</evidence>
<sequence length="437" mass="49140">MEQPAAGSSIVSEVDAAEEELWEVQGRVGNLSPRGEPQKERMGDLPSSSTALNLEPGCFCSPWCVRVGVLQWPTEEERQGMARVWKWLDRLLLNSAAMQMENTIVVQHLGRDPSDHAPLLLSAATRLDGKLVPFRFLNVWVAKLGFLDVVKESWSTAFTGSPLKTTEQKVLEAEISHDTHLSDELLLNLQKACARLRNALVVEEEFWRQKARVKWLCNGDKNTKFFHAVVTERRRKSVIHRIRKLDGVWVDDESSICNEAVFFFRALFTEDGGRTSSYMLEEIKDVIFSMDAESAAGSDGFAGRFFTAAWEVITEDVLRRFGFSEVWIDMIWRLISNVWFSVIMNGLPHGFFKSTRGLRQGDPISSALFVIGAEVHSRSLNALAEHRRFKLFRIPSGCPMATHLAFVGDVVIFTSSLKASIHSVKKVVNGYCSVSGQ</sequence>
<organism evidence="2 3">
    <name type="scientific">Coffea arabica</name>
    <name type="common">Arabian coffee</name>
    <dbReference type="NCBI Taxonomy" id="13443"/>
    <lineage>
        <taxon>Eukaryota</taxon>
        <taxon>Viridiplantae</taxon>
        <taxon>Streptophyta</taxon>
        <taxon>Embryophyta</taxon>
        <taxon>Tracheophyta</taxon>
        <taxon>Spermatophyta</taxon>
        <taxon>Magnoliopsida</taxon>
        <taxon>eudicotyledons</taxon>
        <taxon>Gunneridae</taxon>
        <taxon>Pentapetalae</taxon>
        <taxon>asterids</taxon>
        <taxon>lamiids</taxon>
        <taxon>Gentianales</taxon>
        <taxon>Rubiaceae</taxon>
        <taxon>Ixoroideae</taxon>
        <taxon>Gardenieae complex</taxon>
        <taxon>Bertiereae - Coffeeae clade</taxon>
        <taxon>Coffeeae</taxon>
        <taxon>Coffea</taxon>
    </lineage>
</organism>
<evidence type="ECO:0000256" key="1">
    <source>
        <dbReference type="SAM" id="MobiDB-lite"/>
    </source>
</evidence>
<dbReference type="Proteomes" id="UP001652660">
    <property type="component" value="Chromosome 6e"/>
</dbReference>
<dbReference type="PANTHER" id="PTHR46890">
    <property type="entry name" value="NON-LTR RETROLELEMENT REVERSE TRANSCRIPTASE-LIKE PROTEIN-RELATED"/>
    <property type="match status" value="1"/>
</dbReference>
<dbReference type="RefSeq" id="XP_071912404.1">
    <property type="nucleotide sequence ID" value="XM_072056303.1"/>
</dbReference>
<dbReference type="PANTHER" id="PTHR46890:SF28">
    <property type="entry name" value="REVERSE TRANSCRIPTASE DOMAIN-CONTAINING PROTEIN"/>
    <property type="match status" value="1"/>
</dbReference>
<protein>
    <recommendedName>
        <fullName evidence="4">Reverse transcriptase domain-containing protein</fullName>
    </recommendedName>
</protein>
<gene>
    <name evidence="3" type="primary">LOC140009953</name>
</gene>
<accession>A0ABM4UYP5</accession>